<dbReference type="EMBL" id="CAJMXA010000489">
    <property type="protein sequence ID" value="CAE6432794.1"/>
    <property type="molecule type" value="Genomic_DNA"/>
</dbReference>
<sequence>MLGLKVSTILAACTTVVVAVPTYKNNDSCGYNSFWYGPKSVCLGNGTKDKCNPPPQQNCGKNWYWHKDLKYCVPPSSNYGDAGCSDGWKWDDGKYSCVPAPEPTYGQCNSSYFWWKTKSTCLPYGGDSTPSYPPNGWQCPNKWYWHSAGHCAPRKPDYGNPDCDNKYSWDNDNLCCKPKRY</sequence>
<evidence type="ECO:0000256" key="1">
    <source>
        <dbReference type="SAM" id="SignalP"/>
    </source>
</evidence>
<gene>
    <name evidence="2" type="ORF">RDB_LOCUS26076</name>
</gene>
<evidence type="ECO:0000313" key="2">
    <source>
        <dbReference type="EMBL" id="CAE6432794.1"/>
    </source>
</evidence>
<evidence type="ECO:0008006" key="4">
    <source>
        <dbReference type="Google" id="ProtNLM"/>
    </source>
</evidence>
<protein>
    <recommendedName>
        <fullName evidence="4">Secreted protein</fullName>
    </recommendedName>
</protein>
<evidence type="ECO:0000313" key="3">
    <source>
        <dbReference type="Proteomes" id="UP000663853"/>
    </source>
</evidence>
<name>A0A8H2XTS5_9AGAM</name>
<dbReference type="Proteomes" id="UP000663853">
    <property type="component" value="Unassembled WGS sequence"/>
</dbReference>
<organism evidence="2 3">
    <name type="scientific">Rhizoctonia solani</name>
    <dbReference type="NCBI Taxonomy" id="456999"/>
    <lineage>
        <taxon>Eukaryota</taxon>
        <taxon>Fungi</taxon>
        <taxon>Dikarya</taxon>
        <taxon>Basidiomycota</taxon>
        <taxon>Agaricomycotina</taxon>
        <taxon>Agaricomycetes</taxon>
        <taxon>Cantharellales</taxon>
        <taxon>Ceratobasidiaceae</taxon>
        <taxon>Rhizoctonia</taxon>
    </lineage>
</organism>
<proteinExistence type="predicted"/>
<reference evidence="2" key="1">
    <citation type="submission" date="2021-01" db="EMBL/GenBank/DDBJ databases">
        <authorList>
            <person name="Kaushik A."/>
        </authorList>
    </citation>
    <scope>NUCLEOTIDE SEQUENCE</scope>
    <source>
        <strain evidence="2">AG6-10EEA</strain>
    </source>
</reference>
<keyword evidence="1" id="KW-0732">Signal</keyword>
<feature type="chain" id="PRO_5034361222" description="Secreted protein" evidence="1">
    <location>
        <begin position="20"/>
        <end position="181"/>
    </location>
</feature>
<comment type="caution">
    <text evidence="2">The sequence shown here is derived from an EMBL/GenBank/DDBJ whole genome shotgun (WGS) entry which is preliminary data.</text>
</comment>
<feature type="signal peptide" evidence="1">
    <location>
        <begin position="1"/>
        <end position="19"/>
    </location>
</feature>
<dbReference type="AlphaFoldDB" id="A0A8H2XTS5"/>
<accession>A0A8H2XTS5</accession>